<dbReference type="Gene3D" id="3.40.640.10">
    <property type="entry name" value="Type I PLP-dependent aspartate aminotransferase-like (Major domain)"/>
    <property type="match status" value="1"/>
</dbReference>
<dbReference type="InterPro" id="IPR000653">
    <property type="entry name" value="DegT/StrS_aminotransferase"/>
</dbReference>
<dbReference type="SUPFAM" id="SSF53383">
    <property type="entry name" value="PLP-dependent transferases"/>
    <property type="match status" value="1"/>
</dbReference>
<protein>
    <submittedName>
        <fullName evidence="6">dTDP-4-amino-4,6-dideoxygalactose transaminase</fullName>
    </submittedName>
</protein>
<keyword evidence="1 4" id="KW-0663">Pyridoxal phosphate</keyword>
<evidence type="ECO:0000256" key="5">
    <source>
        <dbReference type="RuleBase" id="RU004508"/>
    </source>
</evidence>
<dbReference type="Pfam" id="PF01041">
    <property type="entry name" value="DegT_DnrJ_EryC1"/>
    <property type="match status" value="1"/>
</dbReference>
<proteinExistence type="inferred from homology"/>
<dbReference type="PANTHER" id="PTHR30244:SF36">
    <property type="entry name" value="3-OXO-GLUCOSE-6-PHOSPHATE:GLUTAMATE AMINOTRANSFERASE"/>
    <property type="match status" value="1"/>
</dbReference>
<evidence type="ECO:0000256" key="3">
    <source>
        <dbReference type="PIRSR" id="PIRSR000390-1"/>
    </source>
</evidence>
<dbReference type="Proteomes" id="UP000247792">
    <property type="component" value="Unassembled WGS sequence"/>
</dbReference>
<dbReference type="EMBL" id="QJKB01000005">
    <property type="protein sequence ID" value="PXX42529.1"/>
    <property type="molecule type" value="Genomic_DNA"/>
</dbReference>
<reference evidence="6 7" key="1">
    <citation type="submission" date="2018-05" db="EMBL/GenBank/DDBJ databases">
        <title>Genomic Encyclopedia of Type Strains, Phase IV (KMG-IV): sequencing the most valuable type-strain genomes for metagenomic binning, comparative biology and taxonomic classification.</title>
        <authorList>
            <person name="Goeker M."/>
        </authorList>
    </citation>
    <scope>NUCLEOTIDE SEQUENCE [LARGE SCALE GENOMIC DNA]</scope>
    <source>
        <strain evidence="6 7">DSM 19792</strain>
    </source>
</reference>
<dbReference type="InterPro" id="IPR015422">
    <property type="entry name" value="PyrdxlP-dep_Trfase_small"/>
</dbReference>
<organism evidence="6 7">
    <name type="scientific">Undibacterium pigrum</name>
    <dbReference type="NCBI Taxonomy" id="401470"/>
    <lineage>
        <taxon>Bacteria</taxon>
        <taxon>Pseudomonadati</taxon>
        <taxon>Pseudomonadota</taxon>
        <taxon>Betaproteobacteria</taxon>
        <taxon>Burkholderiales</taxon>
        <taxon>Oxalobacteraceae</taxon>
        <taxon>Undibacterium</taxon>
    </lineage>
</organism>
<evidence type="ECO:0000256" key="1">
    <source>
        <dbReference type="ARBA" id="ARBA00022898"/>
    </source>
</evidence>
<dbReference type="Gene3D" id="3.90.1150.10">
    <property type="entry name" value="Aspartate Aminotransferase, domain 1"/>
    <property type="match status" value="1"/>
</dbReference>
<dbReference type="OrthoDB" id="9804264at2"/>
<dbReference type="AlphaFoldDB" id="A0A318J7B6"/>
<feature type="active site" description="Proton acceptor" evidence="3">
    <location>
        <position position="187"/>
    </location>
</feature>
<name>A0A318J7B6_9BURK</name>
<comment type="caution">
    <text evidence="6">The sequence shown here is derived from an EMBL/GenBank/DDBJ whole genome shotgun (WGS) entry which is preliminary data.</text>
</comment>
<evidence type="ECO:0000256" key="2">
    <source>
        <dbReference type="ARBA" id="ARBA00037999"/>
    </source>
</evidence>
<dbReference type="RefSeq" id="WP_110256257.1">
    <property type="nucleotide sequence ID" value="NZ_QJKB01000005.1"/>
</dbReference>
<gene>
    <name evidence="6" type="ORF">DFR42_105187</name>
</gene>
<dbReference type="GO" id="GO:0000271">
    <property type="term" value="P:polysaccharide biosynthetic process"/>
    <property type="evidence" value="ECO:0007669"/>
    <property type="project" value="TreeGrafter"/>
</dbReference>
<dbReference type="InterPro" id="IPR015424">
    <property type="entry name" value="PyrdxlP-dep_Trfase"/>
</dbReference>
<dbReference type="PANTHER" id="PTHR30244">
    <property type="entry name" value="TRANSAMINASE"/>
    <property type="match status" value="1"/>
</dbReference>
<comment type="similarity">
    <text evidence="2 5">Belongs to the DegT/DnrJ/EryC1 family.</text>
</comment>
<dbReference type="PIRSF" id="PIRSF000390">
    <property type="entry name" value="PLP_StrS"/>
    <property type="match status" value="1"/>
</dbReference>
<accession>A0A318J7B6</accession>
<dbReference type="CDD" id="cd00616">
    <property type="entry name" value="AHBA_syn"/>
    <property type="match status" value="1"/>
</dbReference>
<dbReference type="FunFam" id="3.40.640.10:FF:000089">
    <property type="entry name" value="Aminotransferase, DegT/DnrJ/EryC1/StrS family"/>
    <property type="match status" value="1"/>
</dbReference>
<evidence type="ECO:0000313" key="7">
    <source>
        <dbReference type="Proteomes" id="UP000247792"/>
    </source>
</evidence>
<evidence type="ECO:0000256" key="4">
    <source>
        <dbReference type="PIRSR" id="PIRSR000390-2"/>
    </source>
</evidence>
<sequence length="378" mass="41375">MKSLPYLELKPQHQDLRAELNQAFNDVLDSGWFIQGKQLEAFEAEYATYCGSQYCVGVGNGMDALHLILRAYGIGEGDEVIVPSNTYIASWLAVSYAGATPVAVEPDLATYNIDPAKIAAAITPKTKAIMVVHLYGQLADMDPIIAIAREHGLKVIEDAAQSHGATYKGRVSGGLGDAAAHSFYPGKNLGALGDAGGVTTNDAELAKQLKVLRNYGSQIKYHNEVKGYNSRLDELQAALLRVKLHRLDGWNVQRRALAQQYQEGLKDLPGLVIPFVPEWSEPVWHIYAVRHAKRDALQKHLQDAGIGSLVHYPIPPHLQPAYAELQLRVGSFPLSEQIHAEELSLPLDPYLAPEDVSRVIAAVRDFVLQAESATSVTR</sequence>
<dbReference type="GO" id="GO:0008483">
    <property type="term" value="F:transaminase activity"/>
    <property type="evidence" value="ECO:0007669"/>
    <property type="project" value="TreeGrafter"/>
</dbReference>
<dbReference type="GO" id="GO:0030170">
    <property type="term" value="F:pyridoxal phosphate binding"/>
    <property type="evidence" value="ECO:0007669"/>
    <property type="project" value="UniProtKB-ARBA"/>
</dbReference>
<keyword evidence="7" id="KW-1185">Reference proteome</keyword>
<dbReference type="InterPro" id="IPR015421">
    <property type="entry name" value="PyrdxlP-dep_Trfase_major"/>
</dbReference>
<evidence type="ECO:0000313" key="6">
    <source>
        <dbReference type="EMBL" id="PXX42529.1"/>
    </source>
</evidence>
<feature type="modified residue" description="N6-(pyridoxal phosphate)lysine" evidence="4">
    <location>
        <position position="187"/>
    </location>
</feature>